<keyword evidence="3" id="KW-1185">Reference proteome</keyword>
<feature type="transmembrane region" description="Helical" evidence="1">
    <location>
        <begin position="31"/>
        <end position="48"/>
    </location>
</feature>
<evidence type="ECO:0000313" key="2">
    <source>
        <dbReference type="EMBL" id="KAJ8024010.1"/>
    </source>
</evidence>
<dbReference type="EMBL" id="JAIZAY010000019">
    <property type="protein sequence ID" value="KAJ8024010.1"/>
    <property type="molecule type" value="Genomic_DNA"/>
</dbReference>
<keyword evidence="1" id="KW-0472">Membrane</keyword>
<proteinExistence type="predicted"/>
<comment type="caution">
    <text evidence="2">The sequence shown here is derived from an EMBL/GenBank/DDBJ whole genome shotgun (WGS) entry which is preliminary data.</text>
</comment>
<sequence length="69" mass="8421">MFAIDIDTRRLLFIIFILYITFSIFDCLEDGWMITIFLDLMSLIVLIYRRDAIYADISIKIYHRRRNCH</sequence>
<reference evidence="2" key="1">
    <citation type="submission" date="2021-10" db="EMBL/GenBank/DDBJ databases">
        <title>Tropical sea cucumber genome reveals ecological adaptation and Cuvierian tubules defense mechanism.</title>
        <authorList>
            <person name="Chen T."/>
        </authorList>
    </citation>
    <scope>NUCLEOTIDE SEQUENCE</scope>
    <source>
        <strain evidence="2">Nanhai2018</strain>
        <tissue evidence="2">Muscle</tissue>
    </source>
</reference>
<dbReference type="Proteomes" id="UP001152320">
    <property type="component" value="Chromosome 19"/>
</dbReference>
<evidence type="ECO:0000313" key="3">
    <source>
        <dbReference type="Proteomes" id="UP001152320"/>
    </source>
</evidence>
<organism evidence="2 3">
    <name type="scientific">Holothuria leucospilota</name>
    <name type="common">Black long sea cucumber</name>
    <name type="synonym">Mertensiothuria leucospilota</name>
    <dbReference type="NCBI Taxonomy" id="206669"/>
    <lineage>
        <taxon>Eukaryota</taxon>
        <taxon>Metazoa</taxon>
        <taxon>Echinodermata</taxon>
        <taxon>Eleutherozoa</taxon>
        <taxon>Echinozoa</taxon>
        <taxon>Holothuroidea</taxon>
        <taxon>Aspidochirotacea</taxon>
        <taxon>Aspidochirotida</taxon>
        <taxon>Holothuriidae</taxon>
        <taxon>Holothuria</taxon>
    </lineage>
</organism>
<evidence type="ECO:0000256" key="1">
    <source>
        <dbReference type="SAM" id="Phobius"/>
    </source>
</evidence>
<keyword evidence="1" id="KW-0812">Transmembrane</keyword>
<dbReference type="AlphaFoldDB" id="A0A9Q0YK37"/>
<protein>
    <submittedName>
        <fullName evidence="2">Uncharacterized protein</fullName>
    </submittedName>
</protein>
<keyword evidence="1" id="KW-1133">Transmembrane helix</keyword>
<accession>A0A9Q0YK37</accession>
<feature type="transmembrane region" description="Helical" evidence="1">
    <location>
        <begin position="7"/>
        <end position="25"/>
    </location>
</feature>
<gene>
    <name evidence="2" type="ORF">HOLleu_36611</name>
</gene>
<name>A0A9Q0YK37_HOLLE</name>